<organism evidence="1 2">
    <name type="scientific">Pontibacter akesuensis</name>
    <dbReference type="NCBI Taxonomy" id="388950"/>
    <lineage>
        <taxon>Bacteria</taxon>
        <taxon>Pseudomonadati</taxon>
        <taxon>Bacteroidota</taxon>
        <taxon>Cytophagia</taxon>
        <taxon>Cytophagales</taxon>
        <taxon>Hymenobacteraceae</taxon>
        <taxon>Pontibacter</taxon>
    </lineage>
</organism>
<sequence length="151" mass="17356">MVTPIPAATHDTPMREFKSATGKTYLTISHDKKNRWIYNNWTGYVSTDNVKVGSTSFLEVLQQTGCAFTLIDNRELVGPWDQSLEWIKNEWVPAAKKVGLRFYAHVVNKDTFAEAAALQMQDFVKGEFEMRVFYSMPDAQEWLQQQMSVPI</sequence>
<evidence type="ECO:0000313" key="2">
    <source>
        <dbReference type="Proteomes" id="UP000182491"/>
    </source>
</evidence>
<dbReference type="RefSeq" id="WP_139237197.1">
    <property type="nucleotide sequence ID" value="NZ_FPCA01000004.1"/>
</dbReference>
<protein>
    <recommendedName>
        <fullName evidence="3">SpoIIAA-like</fullName>
    </recommendedName>
</protein>
<dbReference type="Proteomes" id="UP000182491">
    <property type="component" value="Unassembled WGS sequence"/>
</dbReference>
<dbReference type="STRING" id="388950.GCA_001611675_00776"/>
<keyword evidence="2" id="KW-1185">Reference proteome</keyword>
<accession>A0A1I7JYI3</accession>
<evidence type="ECO:0000313" key="1">
    <source>
        <dbReference type="EMBL" id="SFU90290.1"/>
    </source>
</evidence>
<dbReference type="AlphaFoldDB" id="A0A1I7JYI3"/>
<name>A0A1I7JYI3_9BACT</name>
<gene>
    <name evidence="1" type="ORF">SAMN04487941_3195</name>
</gene>
<evidence type="ECO:0008006" key="3">
    <source>
        <dbReference type="Google" id="ProtNLM"/>
    </source>
</evidence>
<reference evidence="2" key="1">
    <citation type="submission" date="2016-10" db="EMBL/GenBank/DDBJ databases">
        <authorList>
            <person name="Varghese N."/>
        </authorList>
    </citation>
    <scope>NUCLEOTIDE SEQUENCE [LARGE SCALE GENOMIC DNA]</scope>
    <source>
        <strain evidence="2">DSM 18820</strain>
    </source>
</reference>
<dbReference type="EMBL" id="FPCA01000004">
    <property type="protein sequence ID" value="SFU90290.1"/>
    <property type="molecule type" value="Genomic_DNA"/>
</dbReference>
<proteinExistence type="predicted"/>